<dbReference type="GeneID" id="30410917"/>
<organism evidence="2 3">
    <name type="scientific">Methanobacterium congolense</name>
    <dbReference type="NCBI Taxonomy" id="118062"/>
    <lineage>
        <taxon>Archaea</taxon>
        <taxon>Methanobacteriati</taxon>
        <taxon>Methanobacteriota</taxon>
        <taxon>Methanomada group</taxon>
        <taxon>Methanobacteria</taxon>
        <taxon>Methanobacteriales</taxon>
        <taxon>Methanobacteriaceae</taxon>
        <taxon>Methanobacterium</taxon>
    </lineage>
</organism>
<dbReference type="InterPro" id="IPR050407">
    <property type="entry name" value="Geranylgeranyl_reductase"/>
</dbReference>
<keyword evidence="3" id="KW-1185">Reference proteome</keyword>
<dbReference type="Gene3D" id="3.50.50.60">
    <property type="entry name" value="FAD/NAD(P)-binding domain"/>
    <property type="match status" value="1"/>
</dbReference>
<dbReference type="EMBL" id="LT607756">
    <property type="protein sequence ID" value="SCG84643.1"/>
    <property type="molecule type" value="Genomic_DNA"/>
</dbReference>
<dbReference type="SUPFAM" id="SSF51905">
    <property type="entry name" value="FAD/NAD(P)-binding domain"/>
    <property type="match status" value="1"/>
</dbReference>
<protein>
    <submittedName>
        <fullName evidence="2">Fumarate reductase/succinate dehydrogenase flavoprotein domain protein</fullName>
    </submittedName>
</protein>
<gene>
    <name evidence="2" type="ORF">MCBB_0054</name>
</gene>
<dbReference type="PANTHER" id="PTHR42685:SF22">
    <property type="entry name" value="CONDITIONED MEDIUM FACTOR RECEPTOR 1"/>
    <property type="match status" value="1"/>
</dbReference>
<dbReference type="PANTHER" id="PTHR42685">
    <property type="entry name" value="GERANYLGERANYL DIPHOSPHATE REDUCTASE"/>
    <property type="match status" value="1"/>
</dbReference>
<feature type="domain" description="FAD-binding" evidence="1">
    <location>
        <begin position="2"/>
        <end position="161"/>
    </location>
</feature>
<accession>A0A1D3KZD6</accession>
<name>A0A1D3KZD6_9EURY</name>
<evidence type="ECO:0000313" key="3">
    <source>
        <dbReference type="Proteomes" id="UP000094707"/>
    </source>
</evidence>
<dbReference type="InterPro" id="IPR036188">
    <property type="entry name" value="FAD/NAD-bd_sf"/>
</dbReference>
<dbReference type="GO" id="GO:0016628">
    <property type="term" value="F:oxidoreductase activity, acting on the CH-CH group of donors, NAD or NADP as acceptor"/>
    <property type="evidence" value="ECO:0007669"/>
    <property type="project" value="InterPro"/>
</dbReference>
<proteinExistence type="predicted"/>
<dbReference type="OrthoDB" id="46008at2157"/>
<dbReference type="RefSeq" id="WP_071905727.1">
    <property type="nucleotide sequence ID" value="NZ_LT607756.1"/>
</dbReference>
<dbReference type="InterPro" id="IPR011777">
    <property type="entry name" value="Geranylgeranyl_Rdtase_fam"/>
</dbReference>
<dbReference type="Proteomes" id="UP000094707">
    <property type="component" value="Chromosome I"/>
</dbReference>
<evidence type="ECO:0000259" key="1">
    <source>
        <dbReference type="Pfam" id="PF01494"/>
    </source>
</evidence>
<evidence type="ECO:0000313" key="2">
    <source>
        <dbReference type="EMBL" id="SCG84643.1"/>
    </source>
</evidence>
<dbReference type="PRINTS" id="PR00420">
    <property type="entry name" value="RNGMNOXGNASE"/>
</dbReference>
<dbReference type="STRING" id="118062.MCBB_0054"/>
<dbReference type="PATRIC" id="fig|129848.4.peg.59"/>
<reference evidence="2 3" key="1">
    <citation type="submission" date="2016-08" db="EMBL/GenBank/DDBJ databases">
        <authorList>
            <person name="Seilhamer J.J."/>
        </authorList>
    </citation>
    <scope>NUCLEOTIDE SEQUENCE [LARGE SCALE GENOMIC DNA]</scope>
    <source>
        <strain evidence="2">Buetzberg</strain>
    </source>
</reference>
<sequence length="344" mass="38425">MYDVIVVGAGPAGSMAAKKAADAGCKVLLVEKMQLPREKSCSGILIKKSINSVQKEFGKIPHNLPCKTKNKGIIITNEKNKQFKFESEGLNVWRSSFDQWLSSVAEESGVEVRQSTSAISYEEKENHVVVKLQCNGTYYEKAKVLIACDGATSKIKRSLRKDQTNQILTYQTFCRGTIDLDGSFFYAFLDPKFSQYDAWFNVKDDFLVFGVGVKEAALIKDYHSRFLSFLASEFNAKIQSSVRGEIGILPYIMNGYNTDLGEGRVLFAGEAANFLNPMGEGISSALITGAMAAESAVSLFEDNLNIHNLVDLYKNRVADEKEYMIRQWKFLTNLSSRFSYLNSD</sequence>
<dbReference type="InterPro" id="IPR002938">
    <property type="entry name" value="FAD-bd"/>
</dbReference>
<dbReference type="GO" id="GO:0071949">
    <property type="term" value="F:FAD binding"/>
    <property type="evidence" value="ECO:0007669"/>
    <property type="project" value="InterPro"/>
</dbReference>
<dbReference type="AlphaFoldDB" id="A0A1D3KZD6"/>
<dbReference type="KEGG" id="mcub:MCBB_0054"/>
<dbReference type="Pfam" id="PF01494">
    <property type="entry name" value="FAD_binding_3"/>
    <property type="match status" value="1"/>
</dbReference>
<dbReference type="NCBIfam" id="TIGR02032">
    <property type="entry name" value="GG-red-SF"/>
    <property type="match status" value="1"/>
</dbReference>